<proteinExistence type="predicted"/>
<protein>
    <submittedName>
        <fullName evidence="2">Uncharacterized protein</fullName>
    </submittedName>
</protein>
<dbReference type="EMBL" id="AAGYBI010000034">
    <property type="protein sequence ID" value="EBT2270452.1"/>
    <property type="molecule type" value="Genomic_DNA"/>
</dbReference>
<accession>A0A5V1PL39</accession>
<organism evidence="2">
    <name type="scientific">Salmonella enterica</name>
    <name type="common">Salmonella choleraesuis</name>
    <dbReference type="NCBI Taxonomy" id="28901"/>
    <lineage>
        <taxon>Bacteria</taxon>
        <taxon>Pseudomonadati</taxon>
        <taxon>Pseudomonadota</taxon>
        <taxon>Gammaproteobacteria</taxon>
        <taxon>Enterobacterales</taxon>
        <taxon>Enterobacteriaceae</taxon>
        <taxon>Salmonella</taxon>
    </lineage>
</organism>
<comment type="caution">
    <text evidence="2">The sequence shown here is derived from an EMBL/GenBank/DDBJ whole genome shotgun (WGS) entry which is preliminary data.</text>
</comment>
<evidence type="ECO:0000313" key="2">
    <source>
        <dbReference type="EMBL" id="EBT2270452.1"/>
    </source>
</evidence>
<feature type="compositionally biased region" description="Low complexity" evidence="1">
    <location>
        <begin position="56"/>
        <end position="79"/>
    </location>
</feature>
<feature type="region of interest" description="Disordered" evidence="1">
    <location>
        <begin position="38"/>
        <end position="79"/>
    </location>
</feature>
<sequence length="79" mass="8695">MTINLPERKPQYQHLKARIFAGFFIAVSASQLKNQKSINKSHLQHTKNSGEKDKISFTATSTSSTHTTTKPYTTGVSAG</sequence>
<dbReference type="AlphaFoldDB" id="A0A5V1PL39"/>
<reference evidence="2" key="1">
    <citation type="submission" date="2018-07" db="EMBL/GenBank/DDBJ databases">
        <authorList>
            <consortium name="PulseNet: The National Subtyping Network for Foodborne Disease Surveillance"/>
            <person name="Tarr C.L."/>
            <person name="Trees E."/>
            <person name="Katz L.S."/>
            <person name="Carleton-Romer H.A."/>
            <person name="Stroika S."/>
            <person name="Kucerova Z."/>
            <person name="Roache K.F."/>
            <person name="Sabol A.L."/>
            <person name="Besser J."/>
            <person name="Gerner-Smidt P."/>
        </authorList>
    </citation>
    <scope>NUCLEOTIDE SEQUENCE</scope>
    <source>
        <strain evidence="2">PNUSAS018280</strain>
    </source>
</reference>
<gene>
    <name evidence="2" type="ORF">CI531_18345</name>
</gene>
<name>A0A5V1PL39_SALER</name>
<evidence type="ECO:0000256" key="1">
    <source>
        <dbReference type="SAM" id="MobiDB-lite"/>
    </source>
</evidence>